<keyword evidence="4 6" id="KW-0808">Transferase</keyword>
<dbReference type="InterPro" id="IPR050078">
    <property type="entry name" value="Ribosomal_L11_MeTrfase_PrmA"/>
</dbReference>
<feature type="binding site" evidence="6">
    <location>
        <position position="149"/>
    </location>
    <ligand>
        <name>S-adenosyl-L-methionine</name>
        <dbReference type="ChEBI" id="CHEBI:59789"/>
    </ligand>
</feature>
<dbReference type="PANTHER" id="PTHR43648">
    <property type="entry name" value="ELECTRON TRANSFER FLAVOPROTEIN BETA SUBUNIT LYSINE METHYLTRANSFERASE"/>
    <property type="match status" value="1"/>
</dbReference>
<proteinExistence type="inferred from homology"/>
<dbReference type="PANTHER" id="PTHR43648:SF1">
    <property type="entry name" value="ELECTRON TRANSFER FLAVOPROTEIN BETA SUBUNIT LYSINE METHYLTRANSFERASE"/>
    <property type="match status" value="1"/>
</dbReference>
<keyword evidence="8" id="KW-1185">Reference proteome</keyword>
<dbReference type="RefSeq" id="WP_124926936.1">
    <property type="nucleotide sequence ID" value="NZ_BMOH01000007.1"/>
</dbReference>
<reference evidence="7 8" key="1">
    <citation type="submission" date="2018-11" db="EMBL/GenBank/DDBJ databases">
        <title>The draft genome sequence of Amphritea balenae JAMM 1525T.</title>
        <authorList>
            <person name="Fang Z."/>
            <person name="Zhang Y."/>
            <person name="Han X."/>
        </authorList>
    </citation>
    <scope>NUCLEOTIDE SEQUENCE [LARGE SCALE GENOMIC DNA]</scope>
    <source>
        <strain evidence="7 8">JAMM 1525</strain>
    </source>
</reference>
<dbReference type="Proteomes" id="UP000267535">
    <property type="component" value="Unassembled WGS sequence"/>
</dbReference>
<dbReference type="GO" id="GO:0005840">
    <property type="term" value="C:ribosome"/>
    <property type="evidence" value="ECO:0007669"/>
    <property type="project" value="UniProtKB-KW"/>
</dbReference>
<keyword evidence="2 6" id="KW-0963">Cytoplasm</keyword>
<evidence type="ECO:0000256" key="1">
    <source>
        <dbReference type="ARBA" id="ARBA00009741"/>
    </source>
</evidence>
<dbReference type="OrthoDB" id="9785995at2"/>
<dbReference type="GO" id="GO:0005829">
    <property type="term" value="C:cytosol"/>
    <property type="evidence" value="ECO:0007669"/>
    <property type="project" value="TreeGrafter"/>
</dbReference>
<evidence type="ECO:0000256" key="3">
    <source>
        <dbReference type="ARBA" id="ARBA00022603"/>
    </source>
</evidence>
<feature type="binding site" evidence="6">
    <location>
        <position position="234"/>
    </location>
    <ligand>
        <name>S-adenosyl-L-methionine</name>
        <dbReference type="ChEBI" id="CHEBI:59789"/>
    </ligand>
</feature>
<evidence type="ECO:0000256" key="2">
    <source>
        <dbReference type="ARBA" id="ARBA00022490"/>
    </source>
</evidence>
<gene>
    <name evidence="6" type="primary">prmA</name>
    <name evidence="7" type="ORF">EHS89_14810</name>
</gene>
<protein>
    <recommendedName>
        <fullName evidence="6">Ribosomal protein L11 methyltransferase</fullName>
        <shortName evidence="6">L11 Mtase</shortName>
        <ecNumber evidence="6">2.1.1.-</ecNumber>
    </recommendedName>
</protein>
<dbReference type="EC" id="2.1.1.-" evidence="6"/>
<keyword evidence="7" id="KW-0689">Ribosomal protein</keyword>
<keyword evidence="3 6" id="KW-0489">Methyltransferase</keyword>
<dbReference type="HAMAP" id="MF_00735">
    <property type="entry name" value="Methyltr_PrmA"/>
    <property type="match status" value="1"/>
</dbReference>
<comment type="caution">
    <text evidence="7">The sequence shown here is derived from an EMBL/GenBank/DDBJ whole genome shotgun (WGS) entry which is preliminary data.</text>
</comment>
<evidence type="ECO:0000313" key="8">
    <source>
        <dbReference type="Proteomes" id="UP000267535"/>
    </source>
</evidence>
<feature type="binding site" evidence="6">
    <location>
        <position position="170"/>
    </location>
    <ligand>
        <name>S-adenosyl-L-methionine</name>
        <dbReference type="ChEBI" id="CHEBI:59789"/>
    </ligand>
</feature>
<dbReference type="GO" id="GO:0016279">
    <property type="term" value="F:protein-lysine N-methyltransferase activity"/>
    <property type="evidence" value="ECO:0007669"/>
    <property type="project" value="TreeGrafter"/>
</dbReference>
<dbReference type="InterPro" id="IPR004498">
    <property type="entry name" value="Ribosomal_PrmA_MeTrfase"/>
</dbReference>
<comment type="similarity">
    <text evidence="1 6">Belongs to the methyltransferase superfamily. PrmA family.</text>
</comment>
<dbReference type="EMBL" id="RQXV01000008">
    <property type="protein sequence ID" value="RRC98355.1"/>
    <property type="molecule type" value="Genomic_DNA"/>
</dbReference>
<dbReference type="CDD" id="cd02440">
    <property type="entry name" value="AdoMet_MTases"/>
    <property type="match status" value="1"/>
</dbReference>
<accession>A0A3P1SNX5</accession>
<dbReference type="AlphaFoldDB" id="A0A3P1SNX5"/>
<name>A0A3P1SNX5_9GAMM</name>
<organism evidence="7 8">
    <name type="scientific">Amphritea balenae</name>
    <dbReference type="NCBI Taxonomy" id="452629"/>
    <lineage>
        <taxon>Bacteria</taxon>
        <taxon>Pseudomonadati</taxon>
        <taxon>Pseudomonadota</taxon>
        <taxon>Gammaproteobacteria</taxon>
        <taxon>Oceanospirillales</taxon>
        <taxon>Oceanospirillaceae</taxon>
        <taxon>Amphritea</taxon>
    </lineage>
</organism>
<dbReference type="InterPro" id="IPR029063">
    <property type="entry name" value="SAM-dependent_MTases_sf"/>
</dbReference>
<evidence type="ECO:0000313" key="7">
    <source>
        <dbReference type="EMBL" id="RRC98355.1"/>
    </source>
</evidence>
<evidence type="ECO:0000256" key="5">
    <source>
        <dbReference type="ARBA" id="ARBA00022691"/>
    </source>
</evidence>
<comment type="catalytic activity">
    <reaction evidence="6">
        <text>L-lysyl-[protein] + 3 S-adenosyl-L-methionine = N(6),N(6),N(6)-trimethyl-L-lysyl-[protein] + 3 S-adenosyl-L-homocysteine + 3 H(+)</text>
        <dbReference type="Rhea" id="RHEA:54192"/>
        <dbReference type="Rhea" id="RHEA-COMP:9752"/>
        <dbReference type="Rhea" id="RHEA-COMP:13826"/>
        <dbReference type="ChEBI" id="CHEBI:15378"/>
        <dbReference type="ChEBI" id="CHEBI:29969"/>
        <dbReference type="ChEBI" id="CHEBI:57856"/>
        <dbReference type="ChEBI" id="CHEBI:59789"/>
        <dbReference type="ChEBI" id="CHEBI:61961"/>
    </reaction>
</comment>
<comment type="function">
    <text evidence="6">Methylates ribosomal protein L11.</text>
</comment>
<evidence type="ECO:0000256" key="4">
    <source>
        <dbReference type="ARBA" id="ARBA00022679"/>
    </source>
</evidence>
<sequence>MPWLQIKLDVLPDNAEQYEDLLLAAGCAAVTLQDREDQPIFEPDLGTTPLWSNTVLTGLFSADHDLEATRTFLHDSHTQLFPNTPFPKMKTEILEDKDWEREWMDNYHPMQFGKRLWVCPSWKEVPDPDAVNLMLDPGLAFGTGTHPTTALCLEFLDSLPLENKQVIDYGCGSGILGIATLLLGATHVTAVDIDLQALDASLDNMQRNQLDKDRLNAYLPENTPDEQADLVVANILAGPLVELAPTLTKLCKTGGQLVLSGLLSEQEEEIINAYGKHFALTPAVDKEGWIRISGTKL</sequence>
<evidence type="ECO:0000256" key="6">
    <source>
        <dbReference type="HAMAP-Rule" id="MF_00735"/>
    </source>
</evidence>
<dbReference type="Gene3D" id="3.40.50.150">
    <property type="entry name" value="Vaccinia Virus protein VP39"/>
    <property type="match status" value="1"/>
</dbReference>
<dbReference type="SUPFAM" id="SSF53335">
    <property type="entry name" value="S-adenosyl-L-methionine-dependent methyltransferases"/>
    <property type="match status" value="1"/>
</dbReference>
<dbReference type="NCBIfam" id="TIGR00406">
    <property type="entry name" value="prmA"/>
    <property type="match status" value="1"/>
</dbReference>
<dbReference type="Pfam" id="PF06325">
    <property type="entry name" value="PrmA"/>
    <property type="match status" value="1"/>
</dbReference>
<keyword evidence="7" id="KW-0687">Ribonucleoprotein</keyword>
<feature type="binding site" evidence="6">
    <location>
        <position position="192"/>
    </location>
    <ligand>
        <name>S-adenosyl-L-methionine</name>
        <dbReference type="ChEBI" id="CHEBI:59789"/>
    </ligand>
</feature>
<keyword evidence="5 6" id="KW-0949">S-adenosyl-L-methionine</keyword>
<comment type="subcellular location">
    <subcellularLocation>
        <location evidence="6">Cytoplasm</location>
    </subcellularLocation>
</comment>
<dbReference type="PIRSF" id="PIRSF000401">
    <property type="entry name" value="RPL11_MTase"/>
    <property type="match status" value="1"/>
</dbReference>
<dbReference type="GO" id="GO:0032259">
    <property type="term" value="P:methylation"/>
    <property type="evidence" value="ECO:0007669"/>
    <property type="project" value="UniProtKB-KW"/>
</dbReference>